<proteinExistence type="predicted"/>
<dbReference type="Gene3D" id="3.40.50.2000">
    <property type="entry name" value="Glycogen Phosphorylase B"/>
    <property type="match status" value="2"/>
</dbReference>
<dbReference type="eggNOG" id="COG0438">
    <property type="taxonomic scope" value="Bacteria"/>
</dbReference>
<dbReference type="KEGG" id="ote:Oter_2748"/>
<feature type="domain" description="Glycosyl transferase family 1" evidence="1">
    <location>
        <begin position="207"/>
        <end position="373"/>
    </location>
</feature>
<dbReference type="GO" id="GO:0016758">
    <property type="term" value="F:hexosyltransferase activity"/>
    <property type="evidence" value="ECO:0007669"/>
    <property type="project" value="TreeGrafter"/>
</dbReference>
<name>B1ZW15_OPITP</name>
<gene>
    <name evidence="3" type="ordered locus">Oter_2748</name>
</gene>
<accession>B1ZW15</accession>
<keyword evidence="3" id="KW-0808">Transferase</keyword>
<dbReference type="InterPro" id="IPR001296">
    <property type="entry name" value="Glyco_trans_1"/>
</dbReference>
<dbReference type="Pfam" id="PF00534">
    <property type="entry name" value="Glycos_transf_1"/>
    <property type="match status" value="1"/>
</dbReference>
<feature type="domain" description="Glycosyltransferase subfamily 4-like N-terminal" evidence="2">
    <location>
        <begin position="22"/>
        <end position="189"/>
    </location>
</feature>
<sequence length="402" mass="44322">MPRVVFVNRFYWPEEPATAQLLHDLAEGLAARGHAVTVVAARPANRMVPRTQTHNGVTIDRLASTCWGRDHLLGRLVDYLTFEVACCWYLLRRLRRGDSVVAMTDPALIGVAVWPATKLKSAALLHWVQDIYPEIATTVTGHRLPLLLRPLRDWVWRHSAACVVPGTDMAALVREHGVAKSRVFVSPNWAPAGLAPASAEAIAARREEWGLSGNFVLAYSGNLGRVHDLTPLVELAAALHDDPAITFLIVGHGAQRPRLETLARERRLTNLRFLPPQPREQLALSLGIADVHFVTLRPRTGRCVFPSKLYGIARAERPVVFIGDRNAEVARLVRERGFGLTFERTEIITAAEAVHALRRQPERIAAMRLAAREFGAEGGLPLALATWQSVLAPKLAVPVPTA</sequence>
<dbReference type="RefSeq" id="WP_012375564.1">
    <property type="nucleotide sequence ID" value="NC_010571.1"/>
</dbReference>
<protein>
    <submittedName>
        <fullName evidence="3">Glycosyl transferase group 1</fullName>
    </submittedName>
</protein>
<dbReference type="Pfam" id="PF13579">
    <property type="entry name" value="Glyco_trans_4_4"/>
    <property type="match status" value="1"/>
</dbReference>
<dbReference type="PANTHER" id="PTHR45947:SF3">
    <property type="entry name" value="SULFOQUINOVOSYL TRANSFERASE SQD2"/>
    <property type="match status" value="1"/>
</dbReference>
<dbReference type="Proteomes" id="UP000007013">
    <property type="component" value="Chromosome"/>
</dbReference>
<dbReference type="CAZy" id="GT4">
    <property type="family name" value="Glycosyltransferase Family 4"/>
</dbReference>
<dbReference type="STRING" id="452637.Oter_2748"/>
<evidence type="ECO:0000313" key="3">
    <source>
        <dbReference type="EMBL" id="ACB76029.1"/>
    </source>
</evidence>
<evidence type="ECO:0000259" key="1">
    <source>
        <dbReference type="Pfam" id="PF00534"/>
    </source>
</evidence>
<organism evidence="3 4">
    <name type="scientific">Opitutus terrae (strain DSM 11246 / JCM 15787 / PB90-1)</name>
    <dbReference type="NCBI Taxonomy" id="452637"/>
    <lineage>
        <taxon>Bacteria</taxon>
        <taxon>Pseudomonadati</taxon>
        <taxon>Verrucomicrobiota</taxon>
        <taxon>Opitutia</taxon>
        <taxon>Opitutales</taxon>
        <taxon>Opitutaceae</taxon>
        <taxon>Opitutus</taxon>
    </lineage>
</organism>
<dbReference type="CDD" id="cd03794">
    <property type="entry name" value="GT4_WbuB-like"/>
    <property type="match status" value="1"/>
</dbReference>
<dbReference type="PANTHER" id="PTHR45947">
    <property type="entry name" value="SULFOQUINOVOSYL TRANSFERASE SQD2"/>
    <property type="match status" value="1"/>
</dbReference>
<keyword evidence="4" id="KW-1185">Reference proteome</keyword>
<dbReference type="EMBL" id="CP001032">
    <property type="protein sequence ID" value="ACB76029.1"/>
    <property type="molecule type" value="Genomic_DNA"/>
</dbReference>
<dbReference type="AlphaFoldDB" id="B1ZW15"/>
<evidence type="ECO:0000313" key="4">
    <source>
        <dbReference type="Proteomes" id="UP000007013"/>
    </source>
</evidence>
<dbReference type="InterPro" id="IPR028098">
    <property type="entry name" value="Glyco_trans_4-like_N"/>
</dbReference>
<reference evidence="3 4" key="1">
    <citation type="journal article" date="2011" name="J. Bacteriol.">
        <title>Genome sequence of the verrucomicrobium Opitutus terrae PB90-1, an abundant inhabitant of rice paddy soil ecosystems.</title>
        <authorList>
            <person name="van Passel M.W."/>
            <person name="Kant R."/>
            <person name="Palva A."/>
            <person name="Copeland A."/>
            <person name="Lucas S."/>
            <person name="Lapidus A."/>
            <person name="Glavina del Rio T."/>
            <person name="Pitluck S."/>
            <person name="Goltsman E."/>
            <person name="Clum A."/>
            <person name="Sun H."/>
            <person name="Schmutz J."/>
            <person name="Larimer F.W."/>
            <person name="Land M.L."/>
            <person name="Hauser L."/>
            <person name="Kyrpides N."/>
            <person name="Mikhailova N."/>
            <person name="Richardson P.P."/>
            <person name="Janssen P.H."/>
            <person name="de Vos W.M."/>
            <person name="Smidt H."/>
        </authorList>
    </citation>
    <scope>NUCLEOTIDE SEQUENCE [LARGE SCALE GENOMIC DNA]</scope>
    <source>
        <strain evidence="4">DSM 11246 / JCM 15787 / PB90-1</strain>
    </source>
</reference>
<dbReference type="HOGENOM" id="CLU_009583_11_0_0"/>
<evidence type="ECO:0000259" key="2">
    <source>
        <dbReference type="Pfam" id="PF13579"/>
    </source>
</evidence>
<dbReference type="SUPFAM" id="SSF53756">
    <property type="entry name" value="UDP-Glycosyltransferase/glycogen phosphorylase"/>
    <property type="match status" value="1"/>
</dbReference>
<dbReference type="InterPro" id="IPR050194">
    <property type="entry name" value="Glycosyltransferase_grp1"/>
</dbReference>
<dbReference type="OrthoDB" id="9811902at2"/>